<evidence type="ECO:0000313" key="1">
    <source>
        <dbReference type="EMBL" id="KGH46640.1"/>
    </source>
</evidence>
<organism evidence="1 2">
    <name type="scientific">Modestobacter caceresii</name>
    <dbReference type="NCBI Taxonomy" id="1522368"/>
    <lineage>
        <taxon>Bacteria</taxon>
        <taxon>Bacillati</taxon>
        <taxon>Actinomycetota</taxon>
        <taxon>Actinomycetes</taxon>
        <taxon>Geodermatophilales</taxon>
        <taxon>Geodermatophilaceae</taxon>
        <taxon>Modestobacter</taxon>
    </lineage>
</organism>
<gene>
    <name evidence="1" type="ORF">IN07_11605</name>
</gene>
<sequence length="101" mass="10463">MTYCQKPSIFQVGKVHDNGPSVIVSGWGLGMCASSCRCHRNPEDGQLSLAEDQAGGSLGLRSFTPTGTCDCCEAWTSAELSAILRDVAAVEALDASEPAAG</sequence>
<dbReference type="RefSeq" id="WP_036335899.1">
    <property type="nucleotide sequence ID" value="NZ_JPMX01000044.1"/>
</dbReference>
<proteinExistence type="predicted"/>
<accession>A0A098Y875</accession>
<dbReference type="AlphaFoldDB" id="A0A098Y875"/>
<dbReference type="STRING" id="1522368.IN07_11605"/>
<dbReference type="Proteomes" id="UP000029713">
    <property type="component" value="Unassembled WGS sequence"/>
</dbReference>
<dbReference type="OrthoDB" id="5188602at2"/>
<keyword evidence="2" id="KW-1185">Reference proteome</keyword>
<comment type="caution">
    <text evidence="1">The sequence shown here is derived from an EMBL/GenBank/DDBJ whole genome shotgun (WGS) entry which is preliminary data.</text>
</comment>
<protein>
    <submittedName>
        <fullName evidence="1">Uncharacterized protein</fullName>
    </submittedName>
</protein>
<name>A0A098Y875_9ACTN</name>
<reference evidence="1 2" key="1">
    <citation type="submission" date="2014-07" db="EMBL/GenBank/DDBJ databases">
        <title>Biosystematic studies on Modestobacter strains isolated from extreme hyper-arid desert soil and from historic building.</title>
        <authorList>
            <person name="Bukarasam K."/>
            <person name="Bull A."/>
            <person name="Girard G."/>
            <person name="van Wezel G."/>
            <person name="Goodfellow M."/>
        </authorList>
    </citation>
    <scope>NUCLEOTIDE SEQUENCE [LARGE SCALE GENOMIC DNA]</scope>
    <source>
        <strain evidence="1 2">KNN45-2b</strain>
    </source>
</reference>
<dbReference type="EMBL" id="JPMX01000044">
    <property type="protein sequence ID" value="KGH46640.1"/>
    <property type="molecule type" value="Genomic_DNA"/>
</dbReference>
<evidence type="ECO:0000313" key="2">
    <source>
        <dbReference type="Proteomes" id="UP000029713"/>
    </source>
</evidence>